<sequence>MSQPDQPLPRLSLGGQPVPVLGQGTWMMGERPERYREELYALQLGLDLGMTLIDTAEMYGNGASERLVGEAIRGRREEVFLVSKVLPSHATGPGTVQACQQSLGWLGTDYLDLYLLHWRGPVPLEETVEALEGLKASGQIRAWGVSNFDPGDLRELSRVPGGEQVATDQVLYNLTRRGIELDLLPECQARGLPVMAYSPVEQGRLLRQPVVQEVARRHGATPAQVALAWVLRQPGMIAIPKASREEHVRENRAAVDVRLSEEDLAQLGRAFPAPTRPVPLEML</sequence>
<organism evidence="2 3">
    <name type="scientific">Deinococcus aluminii</name>
    <dbReference type="NCBI Taxonomy" id="1656885"/>
    <lineage>
        <taxon>Bacteria</taxon>
        <taxon>Thermotogati</taxon>
        <taxon>Deinococcota</taxon>
        <taxon>Deinococci</taxon>
        <taxon>Deinococcales</taxon>
        <taxon>Deinococcaceae</taxon>
        <taxon>Deinococcus</taxon>
    </lineage>
</organism>
<proteinExistence type="predicted"/>
<comment type="caution">
    <text evidence="2">The sequence shown here is derived from an EMBL/GenBank/DDBJ whole genome shotgun (WGS) entry which is preliminary data.</text>
</comment>
<name>A0ABP9XCY6_9DEIO</name>
<dbReference type="InterPro" id="IPR023210">
    <property type="entry name" value="NADP_OxRdtase_dom"/>
</dbReference>
<evidence type="ECO:0000259" key="1">
    <source>
        <dbReference type="Pfam" id="PF00248"/>
    </source>
</evidence>
<dbReference type="Gene3D" id="3.20.20.100">
    <property type="entry name" value="NADP-dependent oxidoreductase domain"/>
    <property type="match status" value="1"/>
</dbReference>
<feature type="domain" description="NADP-dependent oxidoreductase" evidence="1">
    <location>
        <begin position="21"/>
        <end position="267"/>
    </location>
</feature>
<dbReference type="PANTHER" id="PTHR43638">
    <property type="entry name" value="OXIDOREDUCTASE, ALDO/KETO REDUCTASE FAMILY PROTEIN"/>
    <property type="match status" value="1"/>
</dbReference>
<dbReference type="PRINTS" id="PR00069">
    <property type="entry name" value="ALDKETRDTASE"/>
</dbReference>
<dbReference type="Proteomes" id="UP001404956">
    <property type="component" value="Unassembled WGS sequence"/>
</dbReference>
<reference evidence="2 3" key="1">
    <citation type="submission" date="2024-02" db="EMBL/GenBank/DDBJ databases">
        <title>Deinococcus aluminii NBRC 112889.</title>
        <authorList>
            <person name="Ichikawa N."/>
            <person name="Katano-Makiyama Y."/>
            <person name="Hidaka K."/>
        </authorList>
    </citation>
    <scope>NUCLEOTIDE SEQUENCE [LARGE SCALE GENOMIC DNA]</scope>
    <source>
        <strain evidence="2 3">NBRC 112889</strain>
    </source>
</reference>
<evidence type="ECO:0000313" key="3">
    <source>
        <dbReference type="Proteomes" id="UP001404956"/>
    </source>
</evidence>
<evidence type="ECO:0000313" key="2">
    <source>
        <dbReference type="EMBL" id="GAA5533234.1"/>
    </source>
</evidence>
<dbReference type="Pfam" id="PF00248">
    <property type="entry name" value="Aldo_ket_red"/>
    <property type="match status" value="1"/>
</dbReference>
<dbReference type="SUPFAM" id="SSF51430">
    <property type="entry name" value="NAD(P)-linked oxidoreductase"/>
    <property type="match status" value="1"/>
</dbReference>
<keyword evidence="3" id="KW-1185">Reference proteome</keyword>
<dbReference type="EMBL" id="BAABRV010000003">
    <property type="protein sequence ID" value="GAA5533234.1"/>
    <property type="molecule type" value="Genomic_DNA"/>
</dbReference>
<dbReference type="RefSeq" id="WP_345453092.1">
    <property type="nucleotide sequence ID" value="NZ_BAABRV010000003.1"/>
</dbReference>
<dbReference type="CDD" id="cd19138">
    <property type="entry name" value="AKR_YeaE"/>
    <property type="match status" value="1"/>
</dbReference>
<gene>
    <name evidence="2" type="ORF">Dalu01_01633</name>
</gene>
<dbReference type="PIRSF" id="PIRSF000097">
    <property type="entry name" value="AKR"/>
    <property type="match status" value="1"/>
</dbReference>
<protein>
    <submittedName>
        <fullName evidence="2">Oxidoreductase MSMEG_2408/MSMEI_2347</fullName>
    </submittedName>
</protein>
<dbReference type="InterPro" id="IPR020471">
    <property type="entry name" value="AKR"/>
</dbReference>
<accession>A0ABP9XCY6</accession>
<dbReference type="PANTHER" id="PTHR43638:SF3">
    <property type="entry name" value="ALDEHYDE REDUCTASE"/>
    <property type="match status" value="1"/>
</dbReference>
<dbReference type="InterPro" id="IPR036812">
    <property type="entry name" value="NAD(P)_OxRdtase_dom_sf"/>
</dbReference>